<dbReference type="SFLD" id="SFLDS00003">
    <property type="entry name" value="Haloacid_Dehalogenase"/>
    <property type="match status" value="1"/>
</dbReference>
<dbReference type="InterPro" id="IPR059000">
    <property type="entry name" value="ATPase_P-type_domA"/>
</dbReference>
<proteinExistence type="inferred from homology"/>
<dbReference type="InterPro" id="IPR023214">
    <property type="entry name" value="HAD_sf"/>
</dbReference>
<keyword evidence="11" id="KW-0067">ATP-binding</keyword>
<keyword evidence="8 11" id="KW-0472">Membrane</keyword>
<evidence type="ECO:0000256" key="1">
    <source>
        <dbReference type="ARBA" id="ARBA00004141"/>
    </source>
</evidence>
<protein>
    <recommendedName>
        <fullName evidence="9">Cd(2+)-exporting ATPase</fullName>
        <ecNumber evidence="9">7.2.2.21</ecNumber>
    </recommendedName>
</protein>
<evidence type="ECO:0000256" key="5">
    <source>
        <dbReference type="ARBA" id="ARBA00022723"/>
    </source>
</evidence>
<dbReference type="Gene3D" id="3.40.50.1000">
    <property type="entry name" value="HAD superfamily/HAD-like"/>
    <property type="match status" value="1"/>
</dbReference>
<dbReference type="PRINTS" id="PR00943">
    <property type="entry name" value="CUATPASE"/>
</dbReference>
<dbReference type="GO" id="GO:0005886">
    <property type="term" value="C:plasma membrane"/>
    <property type="evidence" value="ECO:0007669"/>
    <property type="project" value="UniProtKB-SubCell"/>
</dbReference>
<keyword evidence="11" id="KW-1003">Cell membrane</keyword>
<dbReference type="OrthoDB" id="9760364at2"/>
<feature type="transmembrane region" description="Helical" evidence="11">
    <location>
        <begin position="36"/>
        <end position="56"/>
    </location>
</feature>
<dbReference type="SFLD" id="SFLDF00027">
    <property type="entry name" value="p-type_atpase"/>
    <property type="match status" value="1"/>
</dbReference>
<evidence type="ECO:0000259" key="12">
    <source>
        <dbReference type="Pfam" id="PF00122"/>
    </source>
</evidence>
<keyword evidence="4 11" id="KW-0812">Transmembrane</keyword>
<evidence type="ECO:0000256" key="10">
    <source>
        <dbReference type="ARBA" id="ARBA00049338"/>
    </source>
</evidence>
<dbReference type="InterPro" id="IPR023299">
    <property type="entry name" value="ATPase_P-typ_cyto_dom_N"/>
</dbReference>
<evidence type="ECO:0000256" key="2">
    <source>
        <dbReference type="ARBA" id="ARBA00006024"/>
    </source>
</evidence>
<feature type="transmembrane region" description="Helical" evidence="11">
    <location>
        <begin position="63"/>
        <end position="80"/>
    </location>
</feature>
<keyword evidence="7 11" id="KW-1133">Transmembrane helix</keyword>
<evidence type="ECO:0000256" key="4">
    <source>
        <dbReference type="ARBA" id="ARBA00022692"/>
    </source>
</evidence>
<sequence>MKFLEKFTSMQQVLVVLILGLIAGVAEFGFKMPEVAQGIMIFIGIALCFIMVVEMIETFKEGMFGVDILAVTAILATLYVGEYWATFMLAVMITGGGALEEYAHGQASRELEALLENNPQSAHVIRGEETVDIPVSQVKVGDVILVRANELVPVDGILLDEHASLDQSQMTGESLPISITKGEEVLSGTLNQENAFRVEVTKSAAESSYQQLVKLVEESKNRPSNFVKLADRYAVPFTIIAYVIAFAAWAITGNVTRFAEVLVVASPCPLLISAPMAMISGISRSSANGIIVKSGTTLEKMARAKTVAFDKTGTITAGRLAVDKVVVENDKFNENELLRLAASVEQSSPHVLARSIISETQDRDIDIKVADNVEEVTAQGVKGTVDGHVVKAGKAEFAHADSVNIDQTAVFVSVDDEYVGYISFEDVIRPESKATIARLKDLGVENTVMLTGDRASIAEKIREESGVASVKAELLPQDKIDIIDKIAENQRPVVMVGDGVNDAPALAAADVGIAMGAHGSTAASETADAVIVKDDLSKVSDLMGISKRTLNVAKESVLIGIILSIGLMFVAAFGWIPAFWGAVAQEGLDLVSMVLALRARIPGKEERK</sequence>
<dbReference type="PANTHER" id="PTHR48085">
    <property type="entry name" value="CADMIUM/ZINC-TRANSPORTING ATPASE HMA2-RELATED"/>
    <property type="match status" value="1"/>
</dbReference>
<dbReference type="InterPro" id="IPR044492">
    <property type="entry name" value="P_typ_ATPase_HD_dom"/>
</dbReference>
<evidence type="ECO:0000256" key="11">
    <source>
        <dbReference type="RuleBase" id="RU362081"/>
    </source>
</evidence>
<comment type="subcellular location">
    <subcellularLocation>
        <location evidence="11">Cell membrane</location>
    </subcellularLocation>
    <subcellularLocation>
        <location evidence="1">Membrane</location>
        <topology evidence="1">Multi-pass membrane protein</topology>
    </subcellularLocation>
</comment>
<dbReference type="Pfam" id="PF00122">
    <property type="entry name" value="E1-E2_ATPase"/>
    <property type="match status" value="1"/>
</dbReference>
<dbReference type="InterPro" id="IPR027256">
    <property type="entry name" value="P-typ_ATPase_IB"/>
</dbReference>
<dbReference type="CDD" id="cd07544">
    <property type="entry name" value="P-type_ATPase_HM"/>
    <property type="match status" value="1"/>
</dbReference>
<dbReference type="GO" id="GO:0046872">
    <property type="term" value="F:metal ion binding"/>
    <property type="evidence" value="ECO:0007669"/>
    <property type="project" value="UniProtKB-KW"/>
</dbReference>
<feature type="domain" description="P-type ATPase A" evidence="12">
    <location>
        <begin position="118"/>
        <end position="217"/>
    </location>
</feature>
<dbReference type="EMBL" id="CP027226">
    <property type="protein sequence ID" value="AVM42801.1"/>
    <property type="molecule type" value="Genomic_DNA"/>
</dbReference>
<dbReference type="GO" id="GO:0005524">
    <property type="term" value="F:ATP binding"/>
    <property type="evidence" value="ECO:0007669"/>
    <property type="project" value="UniProtKB-UniRule"/>
</dbReference>
<dbReference type="InterPro" id="IPR051014">
    <property type="entry name" value="Cation_Transport_ATPase_IB"/>
</dbReference>
<evidence type="ECO:0000256" key="7">
    <source>
        <dbReference type="ARBA" id="ARBA00022989"/>
    </source>
</evidence>
<dbReference type="GO" id="GO:0008551">
    <property type="term" value="F:P-type cadmium transporter activity"/>
    <property type="evidence" value="ECO:0007669"/>
    <property type="project" value="UniProtKB-EC"/>
</dbReference>
<dbReference type="AlphaFoldDB" id="A0A2S0KP36"/>
<keyword evidence="11" id="KW-0547">Nucleotide-binding</keyword>
<evidence type="ECO:0000313" key="13">
    <source>
        <dbReference type="EMBL" id="AVM42801.1"/>
    </source>
</evidence>
<dbReference type="SFLD" id="SFLDG00002">
    <property type="entry name" value="C1.7:_P-type_atpase_like"/>
    <property type="match status" value="1"/>
</dbReference>
<dbReference type="NCBIfam" id="TIGR01494">
    <property type="entry name" value="ATPase_P-type"/>
    <property type="match status" value="1"/>
</dbReference>
<dbReference type="SUPFAM" id="SSF81653">
    <property type="entry name" value="Calcium ATPase, transduction domain A"/>
    <property type="match status" value="1"/>
</dbReference>
<feature type="transmembrane region" description="Helical" evidence="11">
    <location>
        <begin position="557"/>
        <end position="576"/>
    </location>
</feature>
<name>A0A2S0KP36_9FIRM</name>
<comment type="similarity">
    <text evidence="2 11">Belongs to the cation transport ATPase (P-type) (TC 3.A.3) family. Type IB subfamily.</text>
</comment>
<dbReference type="InterPro" id="IPR008250">
    <property type="entry name" value="ATPase_P-typ_transduc_dom_A_sf"/>
</dbReference>
<reference evidence="14" key="1">
    <citation type="submission" date="2018-02" db="EMBL/GenBank/DDBJ databases">
        <authorList>
            <person name="Holder M.E."/>
            <person name="Ajami N.J."/>
            <person name="Petrosino J.F."/>
        </authorList>
    </citation>
    <scope>NUCLEOTIDE SEQUENCE [LARGE SCALE GENOMIC DNA]</scope>
    <source>
        <strain evidence="14">CCUG 47711</strain>
    </source>
</reference>
<dbReference type="PROSITE" id="PS00154">
    <property type="entry name" value="ATPASE_E1_E2"/>
    <property type="match status" value="1"/>
</dbReference>
<keyword evidence="14" id="KW-1185">Reference proteome</keyword>
<dbReference type="Gene3D" id="2.70.150.10">
    <property type="entry name" value="Calcium-transporting ATPase, cytoplasmic transduction domain A"/>
    <property type="match status" value="1"/>
</dbReference>
<dbReference type="NCBIfam" id="TIGR01525">
    <property type="entry name" value="ATPase-IB_hvy"/>
    <property type="match status" value="1"/>
</dbReference>
<dbReference type="NCBIfam" id="TIGR01512">
    <property type="entry name" value="ATPase-IB2_Cd"/>
    <property type="match status" value="1"/>
</dbReference>
<comment type="catalytic activity">
    <reaction evidence="10">
        <text>Cd(2+)(in) + ATP + H2O = Cd(2+)(out) + ADP + phosphate + H(+)</text>
        <dbReference type="Rhea" id="RHEA:12132"/>
        <dbReference type="ChEBI" id="CHEBI:15377"/>
        <dbReference type="ChEBI" id="CHEBI:15378"/>
        <dbReference type="ChEBI" id="CHEBI:30616"/>
        <dbReference type="ChEBI" id="CHEBI:43474"/>
        <dbReference type="ChEBI" id="CHEBI:48775"/>
        <dbReference type="ChEBI" id="CHEBI:456216"/>
        <dbReference type="EC" id="7.2.2.21"/>
    </reaction>
</comment>
<dbReference type="PRINTS" id="PR00119">
    <property type="entry name" value="CATATPASE"/>
</dbReference>
<dbReference type="KEGG" id="fsa:C5Q98_06060"/>
<keyword evidence="5 11" id="KW-0479">Metal-binding</keyword>
<feature type="transmembrane region" description="Helical" evidence="11">
    <location>
        <begin position="233"/>
        <end position="252"/>
    </location>
</feature>
<evidence type="ECO:0000256" key="6">
    <source>
        <dbReference type="ARBA" id="ARBA00022967"/>
    </source>
</evidence>
<dbReference type="SUPFAM" id="SSF81665">
    <property type="entry name" value="Calcium ATPase, transmembrane domain M"/>
    <property type="match status" value="1"/>
</dbReference>
<dbReference type="InterPro" id="IPR036412">
    <property type="entry name" value="HAD-like_sf"/>
</dbReference>
<evidence type="ECO:0000256" key="3">
    <source>
        <dbReference type="ARBA" id="ARBA00022539"/>
    </source>
</evidence>
<dbReference type="Gene3D" id="3.40.1110.10">
    <property type="entry name" value="Calcium-transporting ATPase, cytoplasmic domain N"/>
    <property type="match status" value="1"/>
</dbReference>
<dbReference type="InterPro" id="IPR001757">
    <property type="entry name" value="P_typ_ATPase"/>
</dbReference>
<feature type="transmembrane region" description="Helical" evidence="11">
    <location>
        <begin position="12"/>
        <end position="30"/>
    </location>
</feature>
<accession>A0A2S0KP36</accession>
<evidence type="ECO:0000313" key="14">
    <source>
        <dbReference type="Proteomes" id="UP000237947"/>
    </source>
</evidence>
<dbReference type="PANTHER" id="PTHR48085:SF5">
    <property type="entry name" value="CADMIUM_ZINC-TRANSPORTING ATPASE HMA4-RELATED"/>
    <property type="match status" value="1"/>
</dbReference>
<keyword evidence="6" id="KW-1278">Translocase</keyword>
<evidence type="ECO:0000256" key="9">
    <source>
        <dbReference type="ARBA" id="ARBA00039103"/>
    </source>
</evidence>
<dbReference type="SUPFAM" id="SSF56784">
    <property type="entry name" value="HAD-like"/>
    <property type="match status" value="1"/>
</dbReference>
<dbReference type="InterPro" id="IPR023298">
    <property type="entry name" value="ATPase_P-typ_TM_dom_sf"/>
</dbReference>
<organism evidence="13 14">
    <name type="scientific">Fastidiosipila sanguinis</name>
    <dbReference type="NCBI Taxonomy" id="236753"/>
    <lineage>
        <taxon>Bacteria</taxon>
        <taxon>Bacillati</taxon>
        <taxon>Bacillota</taxon>
        <taxon>Clostridia</taxon>
        <taxon>Eubacteriales</taxon>
        <taxon>Oscillospiraceae</taxon>
        <taxon>Fastidiosipila</taxon>
    </lineage>
</organism>
<gene>
    <name evidence="13" type="primary">cadA</name>
    <name evidence="13" type="ORF">C5Q98_06060</name>
</gene>
<dbReference type="Pfam" id="PF00702">
    <property type="entry name" value="Hydrolase"/>
    <property type="match status" value="1"/>
</dbReference>
<keyword evidence="3" id="KW-0104">Cadmium</keyword>
<dbReference type="GO" id="GO:0016887">
    <property type="term" value="F:ATP hydrolysis activity"/>
    <property type="evidence" value="ECO:0007669"/>
    <property type="project" value="InterPro"/>
</dbReference>
<dbReference type="Proteomes" id="UP000237947">
    <property type="component" value="Chromosome"/>
</dbReference>
<dbReference type="EC" id="7.2.2.21" evidence="9"/>
<dbReference type="InterPro" id="IPR018303">
    <property type="entry name" value="ATPase_P-typ_P_site"/>
</dbReference>
<evidence type="ECO:0000256" key="8">
    <source>
        <dbReference type="ARBA" id="ARBA00023136"/>
    </source>
</evidence>
<dbReference type="RefSeq" id="WP_106012751.1">
    <property type="nucleotide sequence ID" value="NZ_CP027226.1"/>
</dbReference>